<keyword evidence="5" id="KW-0670">Pyruvate</keyword>
<dbReference type="EC" id="1.2.7.1" evidence="1"/>
<accession>A0A8A3S8C7</accession>
<name>A0A8A3S8C7_9EURY</name>
<evidence type="ECO:0000256" key="1">
    <source>
        <dbReference type="ARBA" id="ARBA00012822"/>
    </source>
</evidence>
<evidence type="ECO:0000313" key="6">
    <source>
        <dbReference type="Proteomes" id="UP001042704"/>
    </source>
</evidence>
<dbReference type="RefSeq" id="WP_265580886.1">
    <property type="nucleotide sequence ID" value="NZ_CP036172.1"/>
</dbReference>
<dbReference type="NCBIfam" id="TIGR02175">
    <property type="entry name" value="PorC_KorC"/>
    <property type="match status" value="1"/>
</dbReference>
<reference evidence="5" key="1">
    <citation type="journal article" date="2001" name="Int. J. Syst. Evol. Microbiol.">
        <title>Methanofollis aquaemaris sp. nov., a methanogen isolated from an aquaculture fish pond.</title>
        <authorList>
            <person name="Lai M.C."/>
            <person name="Chen S.C."/>
        </authorList>
    </citation>
    <scope>NUCLEOTIDE SEQUENCE</scope>
    <source>
        <strain evidence="5">N2F9704</strain>
    </source>
</reference>
<keyword evidence="2" id="KW-0560">Oxidoreductase</keyword>
<dbReference type="Pfam" id="PF01558">
    <property type="entry name" value="POR"/>
    <property type="match status" value="1"/>
</dbReference>
<dbReference type="InterPro" id="IPR011894">
    <property type="entry name" value="PorC_KorC"/>
</dbReference>
<proteinExistence type="predicted"/>
<dbReference type="InterPro" id="IPR002869">
    <property type="entry name" value="Pyrv_flavodox_OxRed_cen"/>
</dbReference>
<dbReference type="PANTHER" id="PTHR43366">
    <property type="entry name" value="PYRUVATE SYNTHASE SUBUNIT PORC"/>
    <property type="match status" value="1"/>
</dbReference>
<dbReference type="SUPFAM" id="SSF53323">
    <property type="entry name" value="Pyruvate-ferredoxin oxidoreductase, PFOR, domain III"/>
    <property type="match status" value="1"/>
</dbReference>
<sequence length="180" mass="19124">MRELRIHGRGGQGSVTAAELIAVAAFEGGVYSQAFPSFGVERRGAPVQAFVRFNDRKVRLRSEVYEPDYVIVQDSTLIGDVNVFGGMKEGGIVLINTEKELSVDVPEGVKVIVIDATAIALQHLGVPITNTTLIGAFAAASGEIALPALEKALRVRFPGKLGDKNVAAAEYAFNLIKGEA</sequence>
<evidence type="ECO:0000256" key="3">
    <source>
        <dbReference type="ARBA" id="ARBA00049357"/>
    </source>
</evidence>
<dbReference type="NCBIfam" id="NF006321">
    <property type="entry name" value="PRK08534.1"/>
    <property type="match status" value="1"/>
</dbReference>
<dbReference type="PANTHER" id="PTHR43366:SF1">
    <property type="entry name" value="PYRUVATE SYNTHASE SUBUNIT PORC"/>
    <property type="match status" value="1"/>
</dbReference>
<organism evidence="5 6">
    <name type="scientific">Methanofollis aquaemaris</name>
    <dbReference type="NCBI Taxonomy" id="126734"/>
    <lineage>
        <taxon>Archaea</taxon>
        <taxon>Methanobacteriati</taxon>
        <taxon>Methanobacteriota</taxon>
        <taxon>Stenosarchaea group</taxon>
        <taxon>Methanomicrobia</taxon>
        <taxon>Methanomicrobiales</taxon>
        <taxon>Methanomicrobiaceae</taxon>
        <taxon>Methanofollis</taxon>
    </lineage>
</organism>
<reference evidence="5" key="2">
    <citation type="submission" date="2019-02" db="EMBL/GenBank/DDBJ databases">
        <authorList>
            <person name="Chen S.-C."/>
            <person name="Chien H.-H."/>
            <person name="Lai M.-C."/>
        </authorList>
    </citation>
    <scope>NUCLEOTIDE SEQUENCE</scope>
    <source>
        <strain evidence="5">N2F9704</strain>
    </source>
</reference>
<keyword evidence="6" id="KW-1185">Reference proteome</keyword>
<comment type="catalytic activity">
    <reaction evidence="3">
        <text>2 oxidized [2Fe-2S]-[ferredoxin] + pyruvate + CoA = 2 reduced [2Fe-2S]-[ferredoxin] + acetyl-CoA + CO2 + H(+)</text>
        <dbReference type="Rhea" id="RHEA:12765"/>
        <dbReference type="Rhea" id="RHEA-COMP:10000"/>
        <dbReference type="Rhea" id="RHEA-COMP:10001"/>
        <dbReference type="ChEBI" id="CHEBI:15361"/>
        <dbReference type="ChEBI" id="CHEBI:15378"/>
        <dbReference type="ChEBI" id="CHEBI:16526"/>
        <dbReference type="ChEBI" id="CHEBI:33737"/>
        <dbReference type="ChEBI" id="CHEBI:33738"/>
        <dbReference type="ChEBI" id="CHEBI:57287"/>
        <dbReference type="ChEBI" id="CHEBI:57288"/>
        <dbReference type="EC" id="1.2.7.1"/>
    </reaction>
</comment>
<dbReference type="InterPro" id="IPR019752">
    <property type="entry name" value="Pyrv/ketoisovalerate_OxRed_cat"/>
</dbReference>
<dbReference type="Proteomes" id="UP001042704">
    <property type="component" value="Chromosome"/>
</dbReference>
<dbReference type="Gene3D" id="3.40.920.10">
    <property type="entry name" value="Pyruvate-ferredoxin oxidoreductase, PFOR, domain III"/>
    <property type="match status" value="1"/>
</dbReference>
<evidence type="ECO:0000256" key="2">
    <source>
        <dbReference type="ARBA" id="ARBA00023002"/>
    </source>
</evidence>
<protein>
    <recommendedName>
        <fullName evidence="1">pyruvate synthase</fullName>
        <ecNumber evidence="1">1.2.7.1</ecNumber>
    </recommendedName>
</protein>
<dbReference type="GO" id="GO:0019164">
    <property type="term" value="F:pyruvate synthase activity"/>
    <property type="evidence" value="ECO:0007669"/>
    <property type="project" value="UniProtKB-EC"/>
</dbReference>
<dbReference type="EMBL" id="CP036172">
    <property type="protein sequence ID" value="QSZ67961.1"/>
    <property type="molecule type" value="Genomic_DNA"/>
</dbReference>
<dbReference type="GeneID" id="76424873"/>
<dbReference type="InterPro" id="IPR051626">
    <property type="entry name" value="Oxidoreductase_gamma_subunit"/>
</dbReference>
<feature type="domain" description="Pyruvate/ketoisovalerate oxidoreductase catalytic" evidence="4">
    <location>
        <begin position="10"/>
        <end position="173"/>
    </location>
</feature>
<dbReference type="KEGG" id="maqe:RJ40_10870"/>
<dbReference type="AlphaFoldDB" id="A0A8A3S8C7"/>
<evidence type="ECO:0000313" key="5">
    <source>
        <dbReference type="EMBL" id="QSZ67961.1"/>
    </source>
</evidence>
<gene>
    <name evidence="5" type="ORF">RJ40_10870</name>
</gene>
<evidence type="ECO:0000259" key="4">
    <source>
        <dbReference type="Pfam" id="PF01558"/>
    </source>
</evidence>